<organism evidence="4 5">
    <name type="scientific">Clupea harengus</name>
    <name type="common">Atlantic herring</name>
    <dbReference type="NCBI Taxonomy" id="7950"/>
    <lineage>
        <taxon>Eukaryota</taxon>
        <taxon>Metazoa</taxon>
        <taxon>Chordata</taxon>
        <taxon>Craniata</taxon>
        <taxon>Vertebrata</taxon>
        <taxon>Euteleostomi</taxon>
        <taxon>Actinopterygii</taxon>
        <taxon>Neopterygii</taxon>
        <taxon>Teleostei</taxon>
        <taxon>Clupei</taxon>
        <taxon>Clupeiformes</taxon>
        <taxon>Clupeoidei</taxon>
        <taxon>Clupeidae</taxon>
        <taxon>Clupea</taxon>
    </lineage>
</organism>
<feature type="compositionally biased region" description="Basic and acidic residues" evidence="1">
    <location>
        <begin position="113"/>
        <end position="126"/>
    </location>
</feature>
<dbReference type="RefSeq" id="XP_042563979.1">
    <property type="nucleotide sequence ID" value="XM_042708045.1"/>
</dbReference>
<evidence type="ECO:0000256" key="2">
    <source>
        <dbReference type="SAM" id="SignalP"/>
    </source>
</evidence>
<keyword evidence="4" id="KW-1185">Reference proteome</keyword>
<feature type="signal peptide" evidence="2">
    <location>
        <begin position="1"/>
        <end position="18"/>
    </location>
</feature>
<dbReference type="GeneID" id="122132965"/>
<feature type="domain" description="C-type lectin" evidence="3">
    <location>
        <begin position="52"/>
        <end position="169"/>
    </location>
</feature>
<feature type="chain" id="PRO_5035455249" evidence="2">
    <location>
        <begin position="19"/>
        <end position="200"/>
    </location>
</feature>
<dbReference type="Pfam" id="PF00059">
    <property type="entry name" value="Lectin_C"/>
    <property type="match status" value="1"/>
</dbReference>
<sequence length="200" mass="22506">MSVLIVICVFLWMDRCRSSAAGNSCDEGSYNHTGKLRTELNDVVYEFSLEAVPWMEANGTCEKRGGRLLGALNCRLKDALQDMIAARRRRSEAWWVGQSLMGKYEENPFNGESTEKADKQGREAAPSKENTTVGNTLDKTSYYCSYMIMDPFKVATTQYCTMNLSYICQLDLKPSTQLQAADNTSQRLIHRTKRSTPAGQ</sequence>
<evidence type="ECO:0000313" key="5">
    <source>
        <dbReference type="RefSeq" id="XP_042563979.1"/>
    </source>
</evidence>
<dbReference type="KEGG" id="char:122132965"/>
<evidence type="ECO:0000313" key="4">
    <source>
        <dbReference type="Proteomes" id="UP000515152"/>
    </source>
</evidence>
<keyword evidence="2" id="KW-0732">Signal</keyword>
<reference evidence="5" key="1">
    <citation type="submission" date="2025-08" db="UniProtKB">
        <authorList>
            <consortium name="RefSeq"/>
        </authorList>
    </citation>
    <scope>IDENTIFICATION</scope>
</reference>
<protein>
    <submittedName>
        <fullName evidence="5">Uncharacterized protein LOC122132965 isoform X1</fullName>
    </submittedName>
</protein>
<feature type="region of interest" description="Disordered" evidence="1">
    <location>
        <begin position="106"/>
        <end position="132"/>
    </location>
</feature>
<gene>
    <name evidence="5" type="primary">LOC122132965</name>
</gene>
<name>A0A8M1KQM6_CLUHA</name>
<dbReference type="InterPro" id="IPR001304">
    <property type="entry name" value="C-type_lectin-like"/>
</dbReference>
<accession>A0A8M1KQM6</accession>
<evidence type="ECO:0000256" key="1">
    <source>
        <dbReference type="SAM" id="MobiDB-lite"/>
    </source>
</evidence>
<dbReference type="CDD" id="cd00037">
    <property type="entry name" value="CLECT"/>
    <property type="match status" value="1"/>
</dbReference>
<dbReference type="Proteomes" id="UP000515152">
    <property type="component" value="Chromosome 6"/>
</dbReference>
<feature type="region of interest" description="Disordered" evidence="1">
    <location>
        <begin position="179"/>
        <end position="200"/>
    </location>
</feature>
<dbReference type="AlphaFoldDB" id="A0A8M1KQM6"/>
<proteinExistence type="predicted"/>
<evidence type="ECO:0000259" key="3">
    <source>
        <dbReference type="Pfam" id="PF00059"/>
    </source>
</evidence>